<proteinExistence type="predicted"/>
<name>A0AAD2A1Q7_9LAMI</name>
<sequence>MPRQSKNKYTFKDMWMMDPFPTNMASSGSQATRLKPAIQDSAKLERQGLGFALTLSQKFPSSQPLDSGGSGLLIEKPVYALHATAGVVMAASIAVFAYWYGRKRRRW</sequence>
<keyword evidence="1" id="KW-0812">Transmembrane</keyword>
<dbReference type="Proteomes" id="UP000834106">
    <property type="component" value="Chromosome 15"/>
</dbReference>
<reference evidence="2" key="1">
    <citation type="submission" date="2023-05" db="EMBL/GenBank/DDBJ databases">
        <authorList>
            <person name="Huff M."/>
        </authorList>
    </citation>
    <scope>NUCLEOTIDE SEQUENCE</scope>
</reference>
<keyword evidence="3" id="KW-1185">Reference proteome</keyword>
<feature type="transmembrane region" description="Helical" evidence="1">
    <location>
        <begin position="79"/>
        <end position="101"/>
    </location>
</feature>
<dbReference type="EMBL" id="OU503050">
    <property type="protein sequence ID" value="CAI9777330.1"/>
    <property type="molecule type" value="Genomic_DNA"/>
</dbReference>
<dbReference type="AlphaFoldDB" id="A0AAD2A1Q7"/>
<protein>
    <submittedName>
        <fullName evidence="2">Uncharacterized protein</fullName>
    </submittedName>
</protein>
<evidence type="ECO:0000313" key="3">
    <source>
        <dbReference type="Proteomes" id="UP000834106"/>
    </source>
</evidence>
<evidence type="ECO:0000313" key="2">
    <source>
        <dbReference type="EMBL" id="CAI9777330.1"/>
    </source>
</evidence>
<evidence type="ECO:0000256" key="1">
    <source>
        <dbReference type="SAM" id="Phobius"/>
    </source>
</evidence>
<gene>
    <name evidence="2" type="ORF">FPE_LOCUS24760</name>
</gene>
<organism evidence="2 3">
    <name type="scientific">Fraxinus pennsylvanica</name>
    <dbReference type="NCBI Taxonomy" id="56036"/>
    <lineage>
        <taxon>Eukaryota</taxon>
        <taxon>Viridiplantae</taxon>
        <taxon>Streptophyta</taxon>
        <taxon>Embryophyta</taxon>
        <taxon>Tracheophyta</taxon>
        <taxon>Spermatophyta</taxon>
        <taxon>Magnoliopsida</taxon>
        <taxon>eudicotyledons</taxon>
        <taxon>Gunneridae</taxon>
        <taxon>Pentapetalae</taxon>
        <taxon>asterids</taxon>
        <taxon>lamiids</taxon>
        <taxon>Lamiales</taxon>
        <taxon>Oleaceae</taxon>
        <taxon>Oleeae</taxon>
        <taxon>Fraxinus</taxon>
    </lineage>
</organism>
<accession>A0AAD2A1Q7</accession>
<keyword evidence="1" id="KW-0472">Membrane</keyword>
<keyword evidence="1" id="KW-1133">Transmembrane helix</keyword>